<sequence length="149" mass="16624">CQSSPITNRFIIRFIALIFSPRMLTAILFVLSLHVVEPIVTCTTCQMNNATDCTGDPCQGNYCKYKRMTAPDGIPFVRRSCSFYNFAEFPDGTQTENINRCESSTIDGVDYAIELCNSGSLCDTHCNSDSPRSALFLTLIVPMAYLFMN</sequence>
<evidence type="ECO:0000313" key="2">
    <source>
        <dbReference type="EMBL" id="GMR51022.1"/>
    </source>
</evidence>
<reference evidence="3" key="1">
    <citation type="submission" date="2022-10" db="EMBL/GenBank/DDBJ databases">
        <title>Genome assembly of Pristionchus species.</title>
        <authorList>
            <person name="Yoshida K."/>
            <person name="Sommer R.J."/>
        </authorList>
    </citation>
    <scope>NUCLEOTIDE SEQUENCE [LARGE SCALE GENOMIC DNA]</scope>
    <source>
        <strain evidence="3">RS5460</strain>
    </source>
</reference>
<keyword evidence="1" id="KW-0472">Membrane</keyword>
<evidence type="ECO:0000256" key="1">
    <source>
        <dbReference type="SAM" id="Phobius"/>
    </source>
</evidence>
<keyword evidence="3" id="KW-1185">Reference proteome</keyword>
<dbReference type="Proteomes" id="UP001328107">
    <property type="component" value="Unassembled WGS sequence"/>
</dbReference>
<keyword evidence="1" id="KW-0812">Transmembrane</keyword>
<accession>A0AAN5CVY2</accession>
<dbReference type="AlphaFoldDB" id="A0AAN5CVY2"/>
<comment type="caution">
    <text evidence="2">The sequence shown here is derived from an EMBL/GenBank/DDBJ whole genome shotgun (WGS) entry which is preliminary data.</text>
</comment>
<name>A0AAN5CVY2_9BILA</name>
<dbReference type="EMBL" id="BTRK01000005">
    <property type="protein sequence ID" value="GMR51022.1"/>
    <property type="molecule type" value="Genomic_DNA"/>
</dbReference>
<organism evidence="2 3">
    <name type="scientific">Pristionchus mayeri</name>
    <dbReference type="NCBI Taxonomy" id="1317129"/>
    <lineage>
        <taxon>Eukaryota</taxon>
        <taxon>Metazoa</taxon>
        <taxon>Ecdysozoa</taxon>
        <taxon>Nematoda</taxon>
        <taxon>Chromadorea</taxon>
        <taxon>Rhabditida</taxon>
        <taxon>Rhabditina</taxon>
        <taxon>Diplogasteromorpha</taxon>
        <taxon>Diplogasteroidea</taxon>
        <taxon>Neodiplogasteridae</taxon>
        <taxon>Pristionchus</taxon>
    </lineage>
</organism>
<keyword evidence="1" id="KW-1133">Transmembrane helix</keyword>
<gene>
    <name evidence="2" type="ORF">PMAYCL1PPCAC_21217</name>
</gene>
<feature type="transmembrane region" description="Helical" evidence="1">
    <location>
        <begin position="12"/>
        <end position="36"/>
    </location>
</feature>
<protein>
    <submittedName>
        <fullName evidence="2">Uncharacterized protein</fullName>
    </submittedName>
</protein>
<proteinExistence type="predicted"/>
<evidence type="ECO:0000313" key="3">
    <source>
        <dbReference type="Proteomes" id="UP001328107"/>
    </source>
</evidence>
<feature type="non-terminal residue" evidence="2">
    <location>
        <position position="1"/>
    </location>
</feature>